<feature type="domain" description="Apple" evidence="3">
    <location>
        <begin position="235"/>
        <end position="278"/>
    </location>
</feature>
<feature type="compositionally biased region" description="Low complexity" evidence="1">
    <location>
        <begin position="146"/>
        <end position="158"/>
    </location>
</feature>
<evidence type="ECO:0000256" key="2">
    <source>
        <dbReference type="SAM" id="Phobius"/>
    </source>
</evidence>
<feature type="region of interest" description="Disordered" evidence="1">
    <location>
        <begin position="70"/>
        <end position="108"/>
    </location>
</feature>
<dbReference type="Proteomes" id="UP000319160">
    <property type="component" value="Unassembled WGS sequence"/>
</dbReference>
<feature type="region of interest" description="Disordered" evidence="1">
    <location>
        <begin position="1"/>
        <end position="42"/>
    </location>
</feature>
<feature type="compositionally biased region" description="Polar residues" evidence="1">
    <location>
        <begin position="19"/>
        <end position="35"/>
    </location>
</feature>
<keyword evidence="2" id="KW-0812">Transmembrane</keyword>
<proteinExistence type="predicted"/>
<dbReference type="Pfam" id="PF14295">
    <property type="entry name" value="PAN_4"/>
    <property type="match status" value="1"/>
</dbReference>
<keyword evidence="2" id="KW-1133">Transmembrane helix</keyword>
<dbReference type="AlphaFoldDB" id="A0A553HZD6"/>
<comment type="caution">
    <text evidence="4">The sequence shown here is derived from an EMBL/GenBank/DDBJ whole genome shotgun (WGS) entry which is preliminary data.</text>
</comment>
<dbReference type="OrthoDB" id="3499003at2759"/>
<protein>
    <recommendedName>
        <fullName evidence="3">Apple domain-containing protein</fullName>
    </recommendedName>
</protein>
<dbReference type="STRING" id="2512241.A0A553HZD6"/>
<gene>
    <name evidence="4" type="ORF">FHL15_005897</name>
</gene>
<name>A0A553HZD6_9PEZI</name>
<keyword evidence="2" id="KW-0472">Membrane</keyword>
<dbReference type="EMBL" id="VFLP01000030">
    <property type="protein sequence ID" value="TRX93318.1"/>
    <property type="molecule type" value="Genomic_DNA"/>
</dbReference>
<dbReference type="Gene3D" id="3.50.4.10">
    <property type="entry name" value="Hepatocyte Growth Factor"/>
    <property type="match status" value="1"/>
</dbReference>
<evidence type="ECO:0000313" key="4">
    <source>
        <dbReference type="EMBL" id="TRX93318.1"/>
    </source>
</evidence>
<evidence type="ECO:0000256" key="1">
    <source>
        <dbReference type="SAM" id="MobiDB-lite"/>
    </source>
</evidence>
<keyword evidence="5" id="KW-1185">Reference proteome</keyword>
<organism evidence="4 5">
    <name type="scientific">Xylaria flabelliformis</name>
    <dbReference type="NCBI Taxonomy" id="2512241"/>
    <lineage>
        <taxon>Eukaryota</taxon>
        <taxon>Fungi</taxon>
        <taxon>Dikarya</taxon>
        <taxon>Ascomycota</taxon>
        <taxon>Pezizomycotina</taxon>
        <taxon>Sordariomycetes</taxon>
        <taxon>Xylariomycetidae</taxon>
        <taxon>Xylariales</taxon>
        <taxon>Xylariaceae</taxon>
        <taxon>Xylaria</taxon>
    </lineage>
</organism>
<reference evidence="5" key="1">
    <citation type="submission" date="2019-06" db="EMBL/GenBank/DDBJ databases">
        <title>Draft genome sequence of the griseofulvin-producing fungus Xylaria cubensis strain G536.</title>
        <authorList>
            <person name="Mead M.E."/>
            <person name="Raja H.A."/>
            <person name="Steenwyk J.L."/>
            <person name="Knowles S.L."/>
            <person name="Oberlies N.H."/>
            <person name="Rokas A."/>
        </authorList>
    </citation>
    <scope>NUCLEOTIDE SEQUENCE [LARGE SCALE GENOMIC DNA]</scope>
    <source>
        <strain evidence="5">G536</strain>
    </source>
</reference>
<dbReference type="InterPro" id="IPR003609">
    <property type="entry name" value="Pan_app"/>
</dbReference>
<evidence type="ECO:0000259" key="3">
    <source>
        <dbReference type="Pfam" id="PF14295"/>
    </source>
</evidence>
<evidence type="ECO:0000313" key="5">
    <source>
        <dbReference type="Proteomes" id="UP000319160"/>
    </source>
</evidence>
<accession>A0A553HZD6</accession>
<feature type="transmembrane region" description="Helical" evidence="2">
    <location>
        <begin position="117"/>
        <end position="141"/>
    </location>
</feature>
<feature type="region of interest" description="Disordered" evidence="1">
    <location>
        <begin position="146"/>
        <end position="166"/>
    </location>
</feature>
<sequence>MATEQQPAVLGHPRELRVQQHSAPTVGTSSGSEPSQPVEFRGFDFFSQREHNEYKDASRAYFAEKNGNPASWLGDPSPPASAHASLDEPRPISRALSPPNENEPRNDKRIMGLQRPWFWTVLGIFGVVLIVAVGVGVGVGVGTRASSSSSVNGVAPASDATGTTMTRTSTPAMSAMTMITSSLPLPTATSTPTATPKARLGCPEINGTVYQVPGSTKKFLQLCGIDHGKEDGAIDLHSVYTDTAQECIDNCAGTTGCTGCGWGFVDGDKGPPFRCWLKDKVTGKSHRADKTWSFATLL</sequence>